<sequence length="424" mass="48185">MEYLNTIYLSESLAAIKQPAVPPPTMMKSKFRIRGTCSVLKAATVIFRHGERNPIRSYPGDPYSSEELYWPEGYGIMTENGKRQVYKLGQYLRQRYLDLPTKDNILILSSQRNRTLTSASLMLNGYFEDSDNTEMNFEGTEHVDKITVIPIDKDDFIFVSQHCPKYFLLRDKYRKMERKDPFGGWKNEVEIITQNTGLKFDSVDLKIFFLTDTILVQKSRNLVLPAWAEQLYENGAIQGMKTFFYTSAIPTDDLTRLYTGSMVTRFFDSMDKVMDDELGLGVINPRVTVLSGHDTTIALWLTNLGLGSNLDIPYGSALFLEVCQIMGSTGEQKFEIEVSYKNDTNAEPTLLHIPGCPTPCSYSDFKKLLAPRSIRNREEHCTIIADEEDTVSSSNHTSSGSVNDKVVANNYFCSLFITLLSLFF</sequence>
<evidence type="ECO:0000313" key="7">
    <source>
        <dbReference type="EMBL" id="OXA62668.1"/>
    </source>
</evidence>
<comment type="catalytic activity">
    <reaction evidence="4">
        <text>3-O-[beta-D-GlcA-(1-&gt;3)-beta-D-Gal-(1-&gt;3)-beta-D-Gal-(1-&gt;4)-beta-D-2-O-P-Xyl]-L-seryl-[protein] + H2O = 3-O-(beta-D-GlcA-(1-&gt;3)-beta-D-Gal-(1-&gt;3)-beta-D-Gal-(1-&gt;4)-beta-D-Xyl)-L-seryl-[protein] + phosphate</text>
        <dbReference type="Rhea" id="RHEA:56512"/>
        <dbReference type="Rhea" id="RHEA-COMP:12573"/>
        <dbReference type="Rhea" id="RHEA-COMP:14559"/>
        <dbReference type="ChEBI" id="CHEBI:15377"/>
        <dbReference type="ChEBI" id="CHEBI:43474"/>
        <dbReference type="ChEBI" id="CHEBI:132093"/>
        <dbReference type="ChEBI" id="CHEBI:140495"/>
    </reaction>
</comment>
<dbReference type="Pfam" id="PF00328">
    <property type="entry name" value="His_Phos_2"/>
    <property type="match status" value="1"/>
</dbReference>
<dbReference type="Gene3D" id="3.40.50.1240">
    <property type="entry name" value="Phosphoglycerate mutase-like"/>
    <property type="match status" value="1"/>
</dbReference>
<evidence type="ECO:0000256" key="5">
    <source>
        <dbReference type="ARBA" id="ARBA00040357"/>
    </source>
</evidence>
<evidence type="ECO:0000256" key="6">
    <source>
        <dbReference type="ARBA" id="ARBA00041499"/>
    </source>
</evidence>
<comment type="caution">
    <text evidence="7">The sequence shown here is derived from an EMBL/GenBank/DDBJ whole genome shotgun (WGS) entry which is preliminary data.</text>
</comment>
<dbReference type="OMA" id="QPVPITR"/>
<dbReference type="PANTHER" id="PTHR11567:SF110">
    <property type="entry name" value="2-PHOSPHOXYLOSE PHOSPHATASE 1"/>
    <property type="match status" value="1"/>
</dbReference>
<dbReference type="Proteomes" id="UP000198287">
    <property type="component" value="Unassembled WGS sequence"/>
</dbReference>
<evidence type="ECO:0000256" key="2">
    <source>
        <dbReference type="ARBA" id="ARBA00005375"/>
    </source>
</evidence>
<comment type="catalytic activity">
    <reaction evidence="1">
        <text>a phosphate monoester + H2O = an alcohol + phosphate</text>
        <dbReference type="Rhea" id="RHEA:15017"/>
        <dbReference type="ChEBI" id="CHEBI:15377"/>
        <dbReference type="ChEBI" id="CHEBI:30879"/>
        <dbReference type="ChEBI" id="CHEBI:43474"/>
        <dbReference type="ChEBI" id="CHEBI:67140"/>
        <dbReference type="EC" id="3.1.3.2"/>
    </reaction>
</comment>
<organism evidence="7 8">
    <name type="scientific">Folsomia candida</name>
    <name type="common">Springtail</name>
    <dbReference type="NCBI Taxonomy" id="158441"/>
    <lineage>
        <taxon>Eukaryota</taxon>
        <taxon>Metazoa</taxon>
        <taxon>Ecdysozoa</taxon>
        <taxon>Arthropoda</taxon>
        <taxon>Hexapoda</taxon>
        <taxon>Collembola</taxon>
        <taxon>Entomobryomorpha</taxon>
        <taxon>Isotomoidea</taxon>
        <taxon>Isotomidae</taxon>
        <taxon>Proisotominae</taxon>
        <taxon>Folsomia</taxon>
    </lineage>
</organism>
<dbReference type="CDD" id="cd07061">
    <property type="entry name" value="HP_HAP_like"/>
    <property type="match status" value="1"/>
</dbReference>
<gene>
    <name evidence="7" type="ORF">Fcan01_03275</name>
</gene>
<reference evidence="7 8" key="1">
    <citation type="submission" date="2015-12" db="EMBL/GenBank/DDBJ databases">
        <title>The genome of Folsomia candida.</title>
        <authorList>
            <person name="Faddeeva A."/>
            <person name="Derks M.F."/>
            <person name="Anvar Y."/>
            <person name="Smit S."/>
            <person name="Van Straalen N."/>
            <person name="Roelofs D."/>
        </authorList>
    </citation>
    <scope>NUCLEOTIDE SEQUENCE [LARGE SCALE GENOMIC DNA]</scope>
    <source>
        <strain evidence="7 8">VU population</strain>
        <tissue evidence="7">Whole body</tissue>
    </source>
</reference>
<comment type="similarity">
    <text evidence="2">Belongs to the histidine acid phosphatase family.</text>
</comment>
<evidence type="ECO:0000256" key="3">
    <source>
        <dbReference type="ARBA" id="ARBA00022801"/>
    </source>
</evidence>
<dbReference type="AlphaFoldDB" id="A0A226EZR5"/>
<evidence type="ECO:0000256" key="1">
    <source>
        <dbReference type="ARBA" id="ARBA00000032"/>
    </source>
</evidence>
<name>A0A226EZR5_FOLCA</name>
<dbReference type="SUPFAM" id="SSF53254">
    <property type="entry name" value="Phosphoglycerate mutase-like"/>
    <property type="match status" value="1"/>
</dbReference>
<keyword evidence="3" id="KW-0378">Hydrolase</keyword>
<dbReference type="EMBL" id="LNIX01000001">
    <property type="protein sequence ID" value="OXA62668.1"/>
    <property type="molecule type" value="Genomic_DNA"/>
</dbReference>
<dbReference type="PROSITE" id="PS00616">
    <property type="entry name" value="HIS_ACID_PHOSPHAT_1"/>
    <property type="match status" value="1"/>
</dbReference>
<dbReference type="GO" id="GO:0003993">
    <property type="term" value="F:acid phosphatase activity"/>
    <property type="evidence" value="ECO:0007669"/>
    <property type="project" value="UniProtKB-EC"/>
</dbReference>
<keyword evidence="8" id="KW-1185">Reference proteome</keyword>
<proteinExistence type="inferred from homology"/>
<dbReference type="InterPro" id="IPR033379">
    <property type="entry name" value="Acid_Pase_AS"/>
</dbReference>
<dbReference type="OrthoDB" id="10257284at2759"/>
<dbReference type="PANTHER" id="PTHR11567">
    <property type="entry name" value="ACID PHOSPHATASE-RELATED"/>
    <property type="match status" value="1"/>
</dbReference>
<dbReference type="InterPro" id="IPR050645">
    <property type="entry name" value="Histidine_acid_phosphatase"/>
</dbReference>
<evidence type="ECO:0000313" key="8">
    <source>
        <dbReference type="Proteomes" id="UP000198287"/>
    </source>
</evidence>
<dbReference type="InterPro" id="IPR000560">
    <property type="entry name" value="His_Pase_clade-2"/>
</dbReference>
<protein>
    <recommendedName>
        <fullName evidence="5">2-phosphoxylose phosphatase 1</fullName>
    </recommendedName>
    <alternativeName>
        <fullName evidence="6">Acid phosphatase-like protein 2</fullName>
    </alternativeName>
</protein>
<accession>A0A226EZR5</accession>
<evidence type="ECO:0000256" key="4">
    <source>
        <dbReference type="ARBA" id="ARBA00036311"/>
    </source>
</evidence>
<dbReference type="InterPro" id="IPR029033">
    <property type="entry name" value="His_PPase_superfam"/>
</dbReference>